<feature type="transmembrane region" description="Helical" evidence="1">
    <location>
        <begin position="409"/>
        <end position="428"/>
    </location>
</feature>
<feature type="transmembrane region" description="Helical" evidence="1">
    <location>
        <begin position="117"/>
        <end position="140"/>
    </location>
</feature>
<feature type="transmembrane region" description="Helical" evidence="1">
    <location>
        <begin position="92"/>
        <end position="111"/>
    </location>
</feature>
<feature type="transmembrane region" description="Helical" evidence="1">
    <location>
        <begin position="177"/>
        <end position="196"/>
    </location>
</feature>
<feature type="transmembrane region" description="Helical" evidence="1">
    <location>
        <begin position="316"/>
        <end position="341"/>
    </location>
</feature>
<evidence type="ECO:0000313" key="2">
    <source>
        <dbReference type="EMBL" id="KAA1192838.1"/>
    </source>
</evidence>
<dbReference type="RefSeq" id="WP_149611121.1">
    <property type="nucleotide sequence ID" value="NZ_VTUX01000003.1"/>
</dbReference>
<dbReference type="AlphaFoldDB" id="A0A5B0X2D8"/>
<name>A0A5B0X2D8_9GAMM</name>
<reference evidence="2 3" key="1">
    <citation type="submission" date="2019-09" db="EMBL/GenBank/DDBJ databases">
        <authorList>
            <person name="Chen X.-Y."/>
        </authorList>
    </citation>
    <scope>NUCLEOTIDE SEQUENCE [LARGE SCALE GENOMIC DNA]</scope>
    <source>
        <strain evidence="2 3">NY5</strain>
    </source>
</reference>
<sequence length="448" mass="49324">MTDTTRQGWLKRTLFLGVELRPGEAIGVLAMFASLFLILLTAYLLKPAREMLILTEGTAEIRSYAVALQALLLLVFIPLYSKFSRRFDSYRYMQIVTAVCVVTLLGFAAAGKSGMSISVVYFVWLGAYSVMIIAQFWAFASELYSREAGERLFVIVALGASLGAWVGSAMSRELVNYLDAYGLMIAGAITLALSAVPAKRAGVSVPEASRGDTGRAETAQTSIFAGFQLVISRRYLLLMAAFVIMLNLVNTTGEYLLSAILEDLYAQGSAAGTIDVDKGTYVGRFYGGFYFLVNLFGVLIQYFIVSRLIRYAGFSFAFALTPLVVFLGYASLALLPIVGWFRYFKVVENSLDYSLQNTARQMLYLPLSRQEKYEARAVIDPFGQRIGDLLQAGLIFLGLHVLGWAATEFIPLAMIMAAGTLTLALLIIRERNRLLAEQQGRAETEEGD</sequence>
<feature type="transmembrane region" description="Helical" evidence="1">
    <location>
        <begin position="235"/>
        <end position="257"/>
    </location>
</feature>
<protein>
    <recommendedName>
        <fullName evidence="4">ADP,ATP carrier protein</fullName>
    </recommendedName>
</protein>
<evidence type="ECO:0008006" key="4">
    <source>
        <dbReference type="Google" id="ProtNLM"/>
    </source>
</evidence>
<proteinExistence type="predicted"/>
<accession>A0A5B0X2D8</accession>
<gene>
    <name evidence="2" type="ORF">F0M18_09300</name>
</gene>
<feature type="transmembrane region" description="Helical" evidence="1">
    <location>
        <begin position="61"/>
        <end position="80"/>
    </location>
</feature>
<dbReference type="PANTHER" id="PTHR43596">
    <property type="entry name" value="ADP,ATP CARRIER PROTEIN"/>
    <property type="match status" value="1"/>
</dbReference>
<evidence type="ECO:0000256" key="1">
    <source>
        <dbReference type="SAM" id="Phobius"/>
    </source>
</evidence>
<dbReference type="PANTHER" id="PTHR43596:SF1">
    <property type="entry name" value="ADP,ATP CARRIER PROTEIN"/>
    <property type="match status" value="1"/>
</dbReference>
<keyword evidence="1" id="KW-0472">Membrane</keyword>
<keyword evidence="3" id="KW-1185">Reference proteome</keyword>
<dbReference type="Gene3D" id="1.20.1250.20">
    <property type="entry name" value="MFS general substrate transporter like domains"/>
    <property type="match status" value="1"/>
</dbReference>
<dbReference type="EMBL" id="VTUX01000003">
    <property type="protein sequence ID" value="KAA1192838.1"/>
    <property type="molecule type" value="Genomic_DNA"/>
</dbReference>
<evidence type="ECO:0000313" key="3">
    <source>
        <dbReference type="Proteomes" id="UP000323708"/>
    </source>
</evidence>
<comment type="caution">
    <text evidence="2">The sequence shown here is derived from an EMBL/GenBank/DDBJ whole genome shotgun (WGS) entry which is preliminary data.</text>
</comment>
<organism evidence="2 3">
    <name type="scientific">Pseudohalioglobus sediminis</name>
    <dbReference type="NCBI Taxonomy" id="2606449"/>
    <lineage>
        <taxon>Bacteria</taxon>
        <taxon>Pseudomonadati</taxon>
        <taxon>Pseudomonadota</taxon>
        <taxon>Gammaproteobacteria</taxon>
        <taxon>Cellvibrionales</taxon>
        <taxon>Halieaceae</taxon>
        <taxon>Pseudohalioglobus</taxon>
    </lineage>
</organism>
<dbReference type="Proteomes" id="UP000323708">
    <property type="component" value="Unassembled WGS sequence"/>
</dbReference>
<dbReference type="InterPro" id="IPR036259">
    <property type="entry name" value="MFS_trans_sf"/>
</dbReference>
<feature type="transmembrane region" description="Helical" evidence="1">
    <location>
        <begin position="285"/>
        <end position="304"/>
    </location>
</feature>
<keyword evidence="1" id="KW-1133">Transmembrane helix</keyword>
<keyword evidence="1" id="KW-0812">Transmembrane</keyword>
<dbReference type="SUPFAM" id="SSF103473">
    <property type="entry name" value="MFS general substrate transporter"/>
    <property type="match status" value="1"/>
</dbReference>
<feature type="transmembrane region" description="Helical" evidence="1">
    <location>
        <begin position="152"/>
        <end position="171"/>
    </location>
</feature>
<feature type="transmembrane region" description="Helical" evidence="1">
    <location>
        <begin position="25"/>
        <end position="45"/>
    </location>
</feature>